<sequence>MRASSEGCLIALRSRCLKTNRGGQKNRKKVEQLIERVPDVLTVSRAIGADLPRCKDCEGLLGSLVVDFGGTLYPDSLKVAQIAAAAASVQPSIAVRGTPGAEVNVEPTPTTSSGARAPHNHWNYHAVRIIALQIVVAKTT</sequence>
<dbReference type="Proteomes" id="UP001651158">
    <property type="component" value="Unassembled WGS sequence"/>
</dbReference>
<comment type="caution">
    <text evidence="1">The sequence shown here is derived from an EMBL/GenBank/DDBJ whole genome shotgun (WGS) entry which is preliminary data.</text>
</comment>
<proteinExistence type="predicted"/>
<evidence type="ECO:0000313" key="2">
    <source>
        <dbReference type="Proteomes" id="UP001651158"/>
    </source>
</evidence>
<keyword evidence="2" id="KW-1185">Reference proteome</keyword>
<dbReference type="EMBL" id="JAKROA010000001">
    <property type="protein sequence ID" value="KAL5111907.1"/>
    <property type="molecule type" value="Genomic_DNA"/>
</dbReference>
<reference evidence="1 2" key="1">
    <citation type="journal article" date="2022" name="Front. Cell. Infect. Microbiol.">
        <title>The Genomes of Two Strains of Taenia crassiceps the Animal Model for the Study of Human Cysticercosis.</title>
        <authorList>
            <person name="Bobes R.J."/>
            <person name="Estrada K."/>
            <person name="Rios-Valencia D.G."/>
            <person name="Calderon-Gallegos A."/>
            <person name="de la Torre P."/>
            <person name="Carrero J.C."/>
            <person name="Sanchez-Flores A."/>
            <person name="Laclette J.P."/>
        </authorList>
    </citation>
    <scope>NUCLEOTIDE SEQUENCE [LARGE SCALE GENOMIC DNA]</scope>
    <source>
        <strain evidence="1">WFUcys</strain>
    </source>
</reference>
<gene>
    <name evidence="1" type="ORF">TcWFU_004159</name>
</gene>
<evidence type="ECO:0000313" key="1">
    <source>
        <dbReference type="EMBL" id="KAL5111907.1"/>
    </source>
</evidence>
<name>A0ABR4QQR8_9CEST</name>
<accession>A0ABR4QQR8</accession>
<organism evidence="1 2">
    <name type="scientific">Taenia crassiceps</name>
    <dbReference type="NCBI Taxonomy" id="6207"/>
    <lineage>
        <taxon>Eukaryota</taxon>
        <taxon>Metazoa</taxon>
        <taxon>Spiralia</taxon>
        <taxon>Lophotrochozoa</taxon>
        <taxon>Platyhelminthes</taxon>
        <taxon>Cestoda</taxon>
        <taxon>Eucestoda</taxon>
        <taxon>Cyclophyllidea</taxon>
        <taxon>Taeniidae</taxon>
        <taxon>Taenia</taxon>
    </lineage>
</organism>
<protein>
    <submittedName>
        <fullName evidence="1">Uncharacterized protein</fullName>
    </submittedName>
</protein>